<reference evidence="2" key="1">
    <citation type="journal article" date="2024" name="Proc. Natl. Acad. Sci. U.S.A.">
        <title>Extraordinary preservation of gene collinearity over three hundred million years revealed in homosporous lycophytes.</title>
        <authorList>
            <person name="Li C."/>
            <person name="Wickell D."/>
            <person name="Kuo L.Y."/>
            <person name="Chen X."/>
            <person name="Nie B."/>
            <person name="Liao X."/>
            <person name="Peng D."/>
            <person name="Ji J."/>
            <person name="Jenkins J."/>
            <person name="Williams M."/>
            <person name="Shu S."/>
            <person name="Plott C."/>
            <person name="Barry K."/>
            <person name="Rajasekar S."/>
            <person name="Grimwood J."/>
            <person name="Han X."/>
            <person name="Sun S."/>
            <person name="Hou Z."/>
            <person name="He W."/>
            <person name="Dai G."/>
            <person name="Sun C."/>
            <person name="Schmutz J."/>
            <person name="Leebens-Mack J.H."/>
            <person name="Li F.W."/>
            <person name="Wang L."/>
        </authorList>
    </citation>
    <scope>NUCLEOTIDE SEQUENCE [LARGE SCALE GENOMIC DNA]</scope>
    <source>
        <strain evidence="2">cv. PW_Plant_1</strain>
    </source>
</reference>
<proteinExistence type="predicted"/>
<keyword evidence="2" id="KW-1185">Reference proteome</keyword>
<gene>
    <name evidence="1" type="ORF">O6H91_10G044200</name>
</gene>
<sequence length="380" mass="42781">MRSDFQSAFKSKTLRKGSENSIVCQQTNAPLIEITNTCSDEDWLKMHSKYPSKRGDKHNSSNTHNSINYSGRKPLPKRPVASFRQSPKKSHSKYSLSGISTLKSINRGLSSREKTSPNPSNRGKVPNKKPWTPTGFSSSTAKDGLLQGYTAIGGKRTPKTVAPVCLRGRCSPTKTKEASILQAESRKLHEKACVPSPDNFRHEMVSQEMSKLTDLQKQILKKVQGKPICKVKKDFQIGSKPSGRMARRLSQVVRSEGELLKQNKAYAQQLQELQQLFSNKDSEVESFHVAGKMLKQLYNKEAEELKALKAAFPTTLKEITHLQELCGKQEQELRELQSVVPALKEQVTYLKSRLRTLELELVKERSEKVLLNGIVKHANR</sequence>
<dbReference type="Proteomes" id="UP001162992">
    <property type="component" value="Chromosome 10"/>
</dbReference>
<dbReference type="EMBL" id="CM055101">
    <property type="protein sequence ID" value="KAJ7541067.1"/>
    <property type="molecule type" value="Genomic_DNA"/>
</dbReference>
<protein>
    <submittedName>
        <fullName evidence="1">Uncharacterized protein</fullName>
    </submittedName>
</protein>
<accession>A0ACC2CHA9</accession>
<organism evidence="1 2">
    <name type="scientific">Diphasiastrum complanatum</name>
    <name type="common">Issler's clubmoss</name>
    <name type="synonym">Lycopodium complanatum</name>
    <dbReference type="NCBI Taxonomy" id="34168"/>
    <lineage>
        <taxon>Eukaryota</taxon>
        <taxon>Viridiplantae</taxon>
        <taxon>Streptophyta</taxon>
        <taxon>Embryophyta</taxon>
        <taxon>Tracheophyta</taxon>
        <taxon>Lycopodiopsida</taxon>
        <taxon>Lycopodiales</taxon>
        <taxon>Lycopodiaceae</taxon>
        <taxon>Lycopodioideae</taxon>
        <taxon>Diphasiastrum</taxon>
    </lineage>
</organism>
<evidence type="ECO:0000313" key="1">
    <source>
        <dbReference type="EMBL" id="KAJ7541067.1"/>
    </source>
</evidence>
<evidence type="ECO:0000313" key="2">
    <source>
        <dbReference type="Proteomes" id="UP001162992"/>
    </source>
</evidence>
<comment type="caution">
    <text evidence="1">The sequence shown here is derived from an EMBL/GenBank/DDBJ whole genome shotgun (WGS) entry which is preliminary data.</text>
</comment>
<name>A0ACC2CHA9_DIPCM</name>